<reference evidence="1" key="1">
    <citation type="submission" date="2021-02" db="EMBL/GenBank/DDBJ databases">
        <authorList>
            <person name="Nowell W R."/>
        </authorList>
    </citation>
    <scope>NUCLEOTIDE SEQUENCE</scope>
</reference>
<proteinExistence type="predicted"/>
<evidence type="ECO:0000313" key="1">
    <source>
        <dbReference type="EMBL" id="CAF0802161.1"/>
    </source>
</evidence>
<dbReference type="EMBL" id="CAJOBB010003458">
    <property type="protein sequence ID" value="CAF4041798.1"/>
    <property type="molecule type" value="Genomic_DNA"/>
</dbReference>
<name>A0A813SXG2_9BILA</name>
<evidence type="ECO:0000313" key="3">
    <source>
        <dbReference type="Proteomes" id="UP000663860"/>
    </source>
</evidence>
<evidence type="ECO:0000313" key="2">
    <source>
        <dbReference type="EMBL" id="CAF4041798.1"/>
    </source>
</evidence>
<dbReference type="AlphaFoldDB" id="A0A813SXG2"/>
<organism evidence="1 3">
    <name type="scientific">Adineta steineri</name>
    <dbReference type="NCBI Taxonomy" id="433720"/>
    <lineage>
        <taxon>Eukaryota</taxon>
        <taxon>Metazoa</taxon>
        <taxon>Spiralia</taxon>
        <taxon>Gnathifera</taxon>
        <taxon>Rotifera</taxon>
        <taxon>Eurotatoria</taxon>
        <taxon>Bdelloidea</taxon>
        <taxon>Adinetida</taxon>
        <taxon>Adinetidae</taxon>
        <taxon>Adineta</taxon>
    </lineage>
</organism>
<protein>
    <submittedName>
        <fullName evidence="1">Uncharacterized protein</fullName>
    </submittedName>
</protein>
<gene>
    <name evidence="1" type="ORF">IZO911_LOCUS6992</name>
    <name evidence="2" type="ORF">KXQ929_LOCUS30967</name>
</gene>
<dbReference type="Proteomes" id="UP000663868">
    <property type="component" value="Unassembled WGS sequence"/>
</dbReference>
<comment type="caution">
    <text evidence="1">The sequence shown here is derived from an EMBL/GenBank/DDBJ whole genome shotgun (WGS) entry which is preliminary data.</text>
</comment>
<accession>A0A813SXG2</accession>
<sequence length="149" mass="17245">MNGTAMWYLPPYNINGWISQNKNPNQWVEYQNELLLGPYEMWMQPAANGDRSCIRFTVPKAGYYKVVADFFAPGPPVNANCQATTDVHFVINNVEQRSLWINQNSGRFVFKDLYLNYDDYVQFEVGYGKNKQYGCDVTGARINFERSDD</sequence>
<dbReference type="Proteomes" id="UP000663860">
    <property type="component" value="Unassembled WGS sequence"/>
</dbReference>
<dbReference type="EMBL" id="CAJNOE010000044">
    <property type="protein sequence ID" value="CAF0802161.1"/>
    <property type="molecule type" value="Genomic_DNA"/>
</dbReference>